<dbReference type="EMBL" id="PFFQ01000035">
    <property type="protein sequence ID" value="PIW16769.1"/>
    <property type="molecule type" value="Genomic_DNA"/>
</dbReference>
<gene>
    <name evidence="2" type="ORF">COW36_11535</name>
</gene>
<dbReference type="Gene3D" id="2.60.40.1120">
    <property type="entry name" value="Carboxypeptidase-like, regulatory domain"/>
    <property type="match status" value="1"/>
</dbReference>
<dbReference type="SUPFAM" id="SSF49464">
    <property type="entry name" value="Carboxypeptidase regulatory domain-like"/>
    <property type="match status" value="1"/>
</dbReference>
<dbReference type="InterPro" id="IPR008969">
    <property type="entry name" value="CarboxyPept-like_regulatory"/>
</dbReference>
<organism evidence="2 3">
    <name type="scientific">bacterium (Candidatus Blackallbacteria) CG17_big_fil_post_rev_8_21_14_2_50_48_46</name>
    <dbReference type="NCBI Taxonomy" id="2014261"/>
    <lineage>
        <taxon>Bacteria</taxon>
        <taxon>Candidatus Blackallbacteria</taxon>
    </lineage>
</organism>
<dbReference type="AlphaFoldDB" id="A0A2M7G4G5"/>
<evidence type="ECO:0000313" key="2">
    <source>
        <dbReference type="EMBL" id="PIW16769.1"/>
    </source>
</evidence>
<evidence type="ECO:0008006" key="4">
    <source>
        <dbReference type="Google" id="ProtNLM"/>
    </source>
</evidence>
<feature type="chain" id="PRO_5014818297" description="TonB-dependent receptor-like beta-barrel domain-containing protein" evidence="1">
    <location>
        <begin position="21"/>
        <end position="367"/>
    </location>
</feature>
<feature type="signal peptide" evidence="1">
    <location>
        <begin position="1"/>
        <end position="20"/>
    </location>
</feature>
<evidence type="ECO:0000313" key="3">
    <source>
        <dbReference type="Proteomes" id="UP000231019"/>
    </source>
</evidence>
<comment type="caution">
    <text evidence="2">The sequence shown here is derived from an EMBL/GenBank/DDBJ whole genome shotgun (WGS) entry which is preliminary data.</text>
</comment>
<name>A0A2M7G4G5_9BACT</name>
<dbReference type="Proteomes" id="UP000231019">
    <property type="component" value="Unassembled WGS sequence"/>
</dbReference>
<keyword evidence="1" id="KW-0732">Signal</keyword>
<protein>
    <recommendedName>
        <fullName evidence="4">TonB-dependent receptor-like beta-barrel domain-containing protein</fullName>
    </recommendedName>
</protein>
<reference evidence="2 3" key="1">
    <citation type="submission" date="2017-09" db="EMBL/GenBank/DDBJ databases">
        <title>Depth-based differentiation of microbial function through sediment-hosted aquifers and enrichment of novel symbionts in the deep terrestrial subsurface.</title>
        <authorList>
            <person name="Probst A.J."/>
            <person name="Ladd B."/>
            <person name="Jarett J.K."/>
            <person name="Geller-Mcgrath D.E."/>
            <person name="Sieber C.M."/>
            <person name="Emerson J.B."/>
            <person name="Anantharaman K."/>
            <person name="Thomas B.C."/>
            <person name="Malmstrom R."/>
            <person name="Stieglmeier M."/>
            <person name="Klingl A."/>
            <person name="Woyke T."/>
            <person name="Ryan C.M."/>
            <person name="Banfield J.F."/>
        </authorList>
    </citation>
    <scope>NUCLEOTIDE SEQUENCE [LARGE SCALE GENOMIC DNA]</scope>
    <source>
        <strain evidence="2">CG17_big_fil_post_rev_8_21_14_2_50_48_46</strain>
    </source>
</reference>
<sequence length="367" mass="40643">MWNKLSLTVLALLLSLPATAAELPPNPAVTETSMEQGVSIEGLVQDAASGKPLENVYIKQEDSLNAAFSQAGGKFSLRLMRGFPSVLVFSREGYESVALPFQNSSQNLRINLQPLKNYQPSLAPAHSQPEATDNLHIFGDQFTLFYQMNYSMLFEQNVGIQGAAMNEMGLDTDLLLFYPLAIRGRFYRGRLPVNVANFPFQPAFFVNTLQAKIGTGWIQDLNPNLQIYLGGDLLFHNQSPDNRSSQDQTPVPFTGSVLDFEQNRVSLGARASLAWKINDRLTLFPDLSIYPVGLNFVRNRPGSSPVDFLLAGDLGLKGRFEIMPGIYAIANYNTQLWYGAGANYLNNVHFFHLGVSVDPWTVAAKLQ</sequence>
<accession>A0A2M7G4G5</accession>
<evidence type="ECO:0000256" key="1">
    <source>
        <dbReference type="SAM" id="SignalP"/>
    </source>
</evidence>
<proteinExistence type="predicted"/>